<evidence type="ECO:0000259" key="7">
    <source>
        <dbReference type="Pfam" id="PF04138"/>
    </source>
</evidence>
<organism evidence="8 9">
    <name type="scientific">Microtetraspora fusca</name>
    <dbReference type="NCBI Taxonomy" id="1997"/>
    <lineage>
        <taxon>Bacteria</taxon>
        <taxon>Bacillati</taxon>
        <taxon>Actinomycetota</taxon>
        <taxon>Actinomycetes</taxon>
        <taxon>Streptosporangiales</taxon>
        <taxon>Streptosporangiaceae</taxon>
        <taxon>Microtetraspora</taxon>
    </lineage>
</organism>
<proteinExistence type="inferred from homology"/>
<evidence type="ECO:0000256" key="6">
    <source>
        <dbReference type="SAM" id="Phobius"/>
    </source>
</evidence>
<dbReference type="EMBL" id="JBIAXI010000008">
    <property type="protein sequence ID" value="MFF4774318.1"/>
    <property type="molecule type" value="Genomic_DNA"/>
</dbReference>
<evidence type="ECO:0000256" key="4">
    <source>
        <dbReference type="ARBA" id="ARBA00022989"/>
    </source>
</evidence>
<dbReference type="Pfam" id="PF04138">
    <property type="entry name" value="GtrA_DPMS_TM"/>
    <property type="match status" value="1"/>
</dbReference>
<comment type="caution">
    <text evidence="8">The sequence shown here is derived from an EMBL/GenBank/DDBJ whole genome shotgun (WGS) entry which is preliminary data.</text>
</comment>
<keyword evidence="5 6" id="KW-0472">Membrane</keyword>
<dbReference type="Proteomes" id="UP001602119">
    <property type="component" value="Unassembled WGS sequence"/>
</dbReference>
<feature type="transmembrane region" description="Helical" evidence="6">
    <location>
        <begin position="9"/>
        <end position="30"/>
    </location>
</feature>
<evidence type="ECO:0000313" key="9">
    <source>
        <dbReference type="Proteomes" id="UP001602119"/>
    </source>
</evidence>
<evidence type="ECO:0000256" key="1">
    <source>
        <dbReference type="ARBA" id="ARBA00004141"/>
    </source>
</evidence>
<dbReference type="PANTHER" id="PTHR38459">
    <property type="entry name" value="PROPHAGE BACTOPRENOL-LINKED GLUCOSE TRANSLOCASE HOMOLOG"/>
    <property type="match status" value="1"/>
</dbReference>
<protein>
    <submittedName>
        <fullName evidence="8">GtrA family protein</fullName>
    </submittedName>
</protein>
<keyword evidence="3 6" id="KW-0812">Transmembrane</keyword>
<comment type="similarity">
    <text evidence="2">Belongs to the GtrA family.</text>
</comment>
<keyword evidence="9" id="KW-1185">Reference proteome</keyword>
<comment type="subcellular location">
    <subcellularLocation>
        <location evidence="1">Membrane</location>
        <topology evidence="1">Multi-pass membrane protein</topology>
    </subcellularLocation>
</comment>
<gene>
    <name evidence="8" type="ORF">ACFY05_15800</name>
</gene>
<dbReference type="PANTHER" id="PTHR38459:SF1">
    <property type="entry name" value="PROPHAGE BACTOPRENOL-LINKED GLUCOSE TRANSLOCASE HOMOLOG"/>
    <property type="match status" value="1"/>
</dbReference>
<feature type="transmembrane region" description="Helical" evidence="6">
    <location>
        <begin position="69"/>
        <end position="90"/>
    </location>
</feature>
<dbReference type="InterPro" id="IPR051401">
    <property type="entry name" value="GtrA_CellWall_Glycosyl"/>
</dbReference>
<reference evidence="8 9" key="1">
    <citation type="submission" date="2024-10" db="EMBL/GenBank/DDBJ databases">
        <title>The Natural Products Discovery Center: Release of the First 8490 Sequenced Strains for Exploring Actinobacteria Biosynthetic Diversity.</title>
        <authorList>
            <person name="Kalkreuter E."/>
            <person name="Kautsar S.A."/>
            <person name="Yang D."/>
            <person name="Bader C.D."/>
            <person name="Teijaro C.N."/>
            <person name="Fluegel L."/>
            <person name="Davis C.M."/>
            <person name="Simpson J.R."/>
            <person name="Lauterbach L."/>
            <person name="Steele A.D."/>
            <person name="Gui C."/>
            <person name="Meng S."/>
            <person name="Li G."/>
            <person name="Viehrig K."/>
            <person name="Ye F."/>
            <person name="Su P."/>
            <person name="Kiefer A.F."/>
            <person name="Nichols A."/>
            <person name="Cepeda A.J."/>
            <person name="Yan W."/>
            <person name="Fan B."/>
            <person name="Jiang Y."/>
            <person name="Adhikari A."/>
            <person name="Zheng C.-J."/>
            <person name="Schuster L."/>
            <person name="Cowan T.M."/>
            <person name="Smanski M.J."/>
            <person name="Chevrette M.G."/>
            <person name="De Carvalho L.P.S."/>
            <person name="Shen B."/>
        </authorList>
    </citation>
    <scope>NUCLEOTIDE SEQUENCE [LARGE SCALE GENOMIC DNA]</scope>
    <source>
        <strain evidence="8 9">NPDC001281</strain>
    </source>
</reference>
<name>A0ABW6V4T2_MICFU</name>
<feature type="transmembrane region" description="Helical" evidence="6">
    <location>
        <begin position="36"/>
        <end position="57"/>
    </location>
</feature>
<sequence>MRGSSFARFLVAGGVNSGATYGLFVVLSWWMPPSVAYSLVFLSGIALSYVLNTAFVFRTRASIGSAVRFPGVYLVQYLTGLALLTLLVRWGVDSRVAMPLTMCVTVPLTFVLSRRVLRSPARRAESAPAPDRLPV</sequence>
<evidence type="ECO:0000256" key="3">
    <source>
        <dbReference type="ARBA" id="ARBA00022692"/>
    </source>
</evidence>
<feature type="domain" description="GtrA/DPMS transmembrane" evidence="7">
    <location>
        <begin position="8"/>
        <end position="116"/>
    </location>
</feature>
<evidence type="ECO:0000256" key="2">
    <source>
        <dbReference type="ARBA" id="ARBA00009399"/>
    </source>
</evidence>
<dbReference type="InterPro" id="IPR007267">
    <property type="entry name" value="GtrA_DPMS_TM"/>
</dbReference>
<evidence type="ECO:0000313" key="8">
    <source>
        <dbReference type="EMBL" id="MFF4774318.1"/>
    </source>
</evidence>
<evidence type="ECO:0000256" key="5">
    <source>
        <dbReference type="ARBA" id="ARBA00023136"/>
    </source>
</evidence>
<feature type="transmembrane region" description="Helical" evidence="6">
    <location>
        <begin position="96"/>
        <end position="113"/>
    </location>
</feature>
<keyword evidence="4 6" id="KW-1133">Transmembrane helix</keyword>
<dbReference type="RefSeq" id="WP_066938916.1">
    <property type="nucleotide sequence ID" value="NZ_BBYK01000043.1"/>
</dbReference>
<accession>A0ABW6V4T2</accession>